<dbReference type="eggNOG" id="COG0547">
    <property type="taxonomic scope" value="Bacteria"/>
</dbReference>
<dbReference type="OrthoDB" id="9926at2"/>
<feature type="domain" description="Glycosyl transferase family 3" evidence="5">
    <location>
        <begin position="97"/>
        <end position="336"/>
    </location>
</feature>
<dbReference type="Gene3D" id="3.40.1030.10">
    <property type="entry name" value="Nucleoside phosphorylase/phosphoribosyltransferase catalytic domain"/>
    <property type="match status" value="1"/>
</dbReference>
<comment type="caution">
    <text evidence="7">The sequence shown here is derived from an EMBL/GenBank/DDBJ whole genome shotgun (WGS) entry which is preliminary data.</text>
</comment>
<evidence type="ECO:0000256" key="2">
    <source>
        <dbReference type="ARBA" id="ARBA00022679"/>
    </source>
</evidence>
<evidence type="ECO:0000256" key="1">
    <source>
        <dbReference type="ARBA" id="ARBA00022676"/>
    </source>
</evidence>
<evidence type="ECO:0000259" key="5">
    <source>
        <dbReference type="Pfam" id="PF00591"/>
    </source>
</evidence>
<dbReference type="Pfam" id="PF00591">
    <property type="entry name" value="Glycos_transf_3"/>
    <property type="match status" value="1"/>
</dbReference>
<keyword evidence="1 7" id="KW-0328">Glycosyltransferase</keyword>
<dbReference type="GO" id="GO:0000162">
    <property type="term" value="P:L-tryptophan biosynthetic process"/>
    <property type="evidence" value="ECO:0007669"/>
    <property type="project" value="UniProtKB-KW"/>
</dbReference>
<dbReference type="PANTHER" id="PTHR43285:SF2">
    <property type="entry name" value="ANTHRANILATE PHOSPHORIBOSYLTRANSFERASE"/>
    <property type="match status" value="1"/>
</dbReference>
<evidence type="ECO:0000256" key="4">
    <source>
        <dbReference type="ARBA" id="ARBA00023141"/>
    </source>
</evidence>
<dbReference type="InterPro" id="IPR005940">
    <property type="entry name" value="Anthranilate_Pribosyl_Tfrase"/>
</dbReference>
<evidence type="ECO:0000259" key="6">
    <source>
        <dbReference type="Pfam" id="PF02885"/>
    </source>
</evidence>
<dbReference type="PANTHER" id="PTHR43285">
    <property type="entry name" value="ANTHRANILATE PHOSPHORIBOSYLTRANSFERASE"/>
    <property type="match status" value="1"/>
</dbReference>
<keyword evidence="3" id="KW-0028">Amino-acid biosynthesis</keyword>
<keyword evidence="2 7" id="KW-0808">Transferase</keyword>
<dbReference type="Proteomes" id="UP000076563">
    <property type="component" value="Unassembled WGS sequence"/>
</dbReference>
<dbReference type="InterPro" id="IPR035902">
    <property type="entry name" value="Nuc_phospho_transferase"/>
</dbReference>
<dbReference type="Gene3D" id="1.20.970.10">
    <property type="entry name" value="Transferase, Pyrimidine Nucleoside Phosphorylase, Chain C"/>
    <property type="match status" value="1"/>
</dbReference>
<reference evidence="8" key="1">
    <citation type="submission" date="2016-01" db="EMBL/GenBank/DDBJ databases">
        <title>Draft genome of Chromobacterium sp. F49.</title>
        <authorList>
            <person name="Hong K.W."/>
        </authorList>
    </citation>
    <scope>NUCLEOTIDE SEQUENCE [LARGE SCALE GENOMIC DNA]</scope>
    <source>
        <strain evidence="8">M63</strain>
    </source>
</reference>
<dbReference type="AlphaFoldDB" id="A0A163VP34"/>
<evidence type="ECO:0000313" key="7">
    <source>
        <dbReference type="EMBL" id="KZE75187.1"/>
    </source>
</evidence>
<dbReference type="SUPFAM" id="SSF47648">
    <property type="entry name" value="Nucleoside phosphorylase/phosphoribosyltransferase N-terminal domain"/>
    <property type="match status" value="1"/>
</dbReference>
<dbReference type="GO" id="GO:0005829">
    <property type="term" value="C:cytosol"/>
    <property type="evidence" value="ECO:0007669"/>
    <property type="project" value="TreeGrafter"/>
</dbReference>
<accession>A0A163VP34</accession>
<proteinExistence type="predicted"/>
<evidence type="ECO:0000256" key="3">
    <source>
        <dbReference type="ARBA" id="ARBA00022822"/>
    </source>
</evidence>
<feature type="domain" description="Glycosyl transferase family 3 N-terminal" evidence="6">
    <location>
        <begin position="15"/>
        <end position="78"/>
    </location>
</feature>
<dbReference type="InterPro" id="IPR017459">
    <property type="entry name" value="Glycosyl_Trfase_fam3_N_dom"/>
</dbReference>
<evidence type="ECO:0000313" key="8">
    <source>
        <dbReference type="Proteomes" id="UP000076563"/>
    </source>
</evidence>
<dbReference type="InterPro" id="IPR036320">
    <property type="entry name" value="Glycosyl_Trfase_fam3_N_dom_sf"/>
</dbReference>
<dbReference type="InterPro" id="IPR000312">
    <property type="entry name" value="Glycosyl_Trfase_fam3"/>
</dbReference>
<keyword evidence="3" id="KW-0822">Tryptophan biosynthesis</keyword>
<name>A0A163VP34_9BACL</name>
<dbReference type="SUPFAM" id="SSF52418">
    <property type="entry name" value="Nucleoside phosphorylase/phosphoribosyltransferase catalytic domain"/>
    <property type="match status" value="1"/>
</dbReference>
<protein>
    <submittedName>
        <fullName evidence="7">Anthranilate phosphoribosyltransferase</fullName>
    </submittedName>
</protein>
<dbReference type="EMBL" id="LQRA01000074">
    <property type="protein sequence ID" value="KZE75187.1"/>
    <property type="molecule type" value="Genomic_DNA"/>
</dbReference>
<gene>
    <name evidence="7" type="ORF">AV654_28005</name>
</gene>
<sequence>MPKVDISGGDSVLKEWIKAVASRKPGARNLSYDEAVAAAHAIARGDSTDAQTAAFLMAMRMRGESEEEMTGFIDVFRKYSLPYRSFSYSLNCAGPHDGRSCFPVTIPVSLLLASVGFPQVLHGSESFFPQTGHSLKSLLEGLGIEVVLGVREWEAVFLQLGIGFIWTELMCPPFGRVRPVREQVGLRTLLDTVEQAMNPVHSQFIIVGVRHKTAMERLLKLLPKSGVETAYLIQGIEGTEDLPLHKSSSIRKVTLWGDEATTIDPGTFGFHGAPLEKCGKERQLELLERIVQGEEAPELHNEREHVVFNAGLRLYWFDKVGSYEEGFQLARSLLQRKEAFKLLVKWREHSGIGQSGKLSRKKMSG</sequence>
<keyword evidence="8" id="KW-1185">Reference proteome</keyword>
<dbReference type="Pfam" id="PF02885">
    <property type="entry name" value="Glycos_trans_3N"/>
    <property type="match status" value="1"/>
</dbReference>
<dbReference type="STRING" id="1007103.GCA_000213315_02808"/>
<keyword evidence="4" id="KW-0057">Aromatic amino acid biosynthesis</keyword>
<organism evidence="7 8">
    <name type="scientific">Paenibacillus elgii</name>
    <dbReference type="NCBI Taxonomy" id="189691"/>
    <lineage>
        <taxon>Bacteria</taxon>
        <taxon>Bacillati</taxon>
        <taxon>Bacillota</taxon>
        <taxon>Bacilli</taxon>
        <taxon>Bacillales</taxon>
        <taxon>Paenibacillaceae</taxon>
        <taxon>Paenibacillus</taxon>
    </lineage>
</organism>
<dbReference type="GO" id="GO:0004048">
    <property type="term" value="F:anthranilate phosphoribosyltransferase activity"/>
    <property type="evidence" value="ECO:0007669"/>
    <property type="project" value="InterPro"/>
</dbReference>